<sequence>MKWKTLNRALQEPGVYFIYDELYRSEKREKLCALRKYPALFRLGWDRMTCPKSWQKVDQWETNQFELEAPEFVHMDDVEIPPKRDLVAISDQYYEDKLPLFSLSSIINSYTRSSARMIVGAGSKDFQMSGTIRPLREMDFLKRELNYYRVYEAFETRYEEFGYQFPVKHSLNIFVQENALLFEEVTGRRVSSLPKFFEILPEAPYLPIWRTFSDIFMTDVQQGTRLLNEDQRIEFAKWLRRRVELDYHQGREIATYFNGLARRKEGLFDPHFRQEMAAMDDARSYLNVLEVSNPVERRLASWLDQATGEK</sequence>
<accession>A0A9E7SWX9</accession>
<evidence type="ECO:0000313" key="1">
    <source>
        <dbReference type="EMBL" id="UTF55587.1"/>
    </source>
</evidence>
<name>A0A9E7SWX9_9EURY</name>
<dbReference type="AlphaFoldDB" id="A0A9E7SWX9"/>
<keyword evidence="2" id="KW-1185">Reference proteome</keyword>
<protein>
    <submittedName>
        <fullName evidence="1">Uncharacterized protein</fullName>
    </submittedName>
</protein>
<gene>
    <name evidence="1" type="ORF">NGM29_19475</name>
</gene>
<dbReference type="KEGG" id="sawl:NGM29_19475"/>
<dbReference type="Proteomes" id="UP001056855">
    <property type="component" value="Plasmid unnamed1"/>
</dbReference>
<geneLocation type="plasmid" evidence="1 2">
    <name>unnamed1</name>
</geneLocation>
<dbReference type="EMBL" id="CP100356">
    <property type="protein sequence ID" value="UTF55587.1"/>
    <property type="molecule type" value="Genomic_DNA"/>
</dbReference>
<dbReference type="GeneID" id="73292275"/>
<evidence type="ECO:0000313" key="2">
    <source>
        <dbReference type="Proteomes" id="UP001056855"/>
    </source>
</evidence>
<keyword evidence="1" id="KW-0614">Plasmid</keyword>
<organism evidence="1 2">
    <name type="scientific">Natronosalvus rutilus</name>
    <dbReference type="NCBI Taxonomy" id="2953753"/>
    <lineage>
        <taxon>Archaea</taxon>
        <taxon>Methanobacteriati</taxon>
        <taxon>Methanobacteriota</taxon>
        <taxon>Stenosarchaea group</taxon>
        <taxon>Halobacteria</taxon>
        <taxon>Halobacteriales</taxon>
        <taxon>Natrialbaceae</taxon>
        <taxon>Natronosalvus</taxon>
    </lineage>
</organism>
<dbReference type="RefSeq" id="WP_254160769.1">
    <property type="nucleotide sequence ID" value="NZ_CP100356.1"/>
</dbReference>
<proteinExistence type="predicted"/>
<reference evidence="1" key="1">
    <citation type="submission" date="2022-06" db="EMBL/GenBank/DDBJ databases">
        <title>Diverse halophilic archaea isolated from saline environments.</title>
        <authorList>
            <person name="Cui H.-L."/>
        </authorList>
    </citation>
    <scope>NUCLEOTIDE SEQUENCE</scope>
    <source>
        <strain evidence="1">WLHS1</strain>
        <plasmid evidence="1">unnamed1</plasmid>
    </source>
</reference>